<keyword evidence="3" id="KW-1185">Reference proteome</keyword>
<accession>A0ABZ0RPQ5</accession>
<keyword evidence="1" id="KW-1133">Transmembrane helix</keyword>
<evidence type="ECO:0000256" key="1">
    <source>
        <dbReference type="SAM" id="Phobius"/>
    </source>
</evidence>
<dbReference type="RefSeq" id="WP_319834227.1">
    <property type="nucleotide sequence ID" value="NZ_CP138858.1"/>
</dbReference>
<keyword evidence="1" id="KW-0472">Membrane</keyword>
<keyword evidence="1" id="KW-0812">Transmembrane</keyword>
<feature type="transmembrane region" description="Helical" evidence="1">
    <location>
        <begin position="25"/>
        <end position="46"/>
    </location>
</feature>
<name>A0ABZ0RPQ5_9BACT</name>
<evidence type="ECO:0000313" key="3">
    <source>
        <dbReference type="Proteomes" id="UP001324993"/>
    </source>
</evidence>
<feature type="transmembrane region" description="Helical" evidence="1">
    <location>
        <begin position="95"/>
        <end position="118"/>
    </location>
</feature>
<reference evidence="2 3" key="1">
    <citation type="submission" date="2023-11" db="EMBL/GenBank/DDBJ databases">
        <title>Coraliomargarita sp. nov., isolated from marine algae.</title>
        <authorList>
            <person name="Lee J.K."/>
            <person name="Baek J.H."/>
            <person name="Kim J.M."/>
            <person name="Choi D.G."/>
            <person name="Jeon C.O."/>
        </authorList>
    </citation>
    <scope>NUCLEOTIDE SEQUENCE [LARGE SCALE GENOMIC DNA]</scope>
    <source>
        <strain evidence="2 3">J2-16</strain>
    </source>
</reference>
<protein>
    <submittedName>
        <fullName evidence="2">Uncharacterized protein</fullName>
    </submittedName>
</protein>
<dbReference type="Proteomes" id="UP001324993">
    <property type="component" value="Chromosome"/>
</dbReference>
<feature type="transmembrane region" description="Helical" evidence="1">
    <location>
        <begin position="130"/>
        <end position="154"/>
    </location>
</feature>
<evidence type="ECO:0000313" key="2">
    <source>
        <dbReference type="EMBL" id="WPJ97383.1"/>
    </source>
</evidence>
<proteinExistence type="predicted"/>
<dbReference type="EMBL" id="CP138858">
    <property type="protein sequence ID" value="WPJ97383.1"/>
    <property type="molecule type" value="Genomic_DNA"/>
</dbReference>
<organism evidence="2 3">
    <name type="scientific">Coraliomargarita algicola</name>
    <dbReference type="NCBI Taxonomy" id="3092156"/>
    <lineage>
        <taxon>Bacteria</taxon>
        <taxon>Pseudomonadati</taxon>
        <taxon>Verrucomicrobiota</taxon>
        <taxon>Opitutia</taxon>
        <taxon>Puniceicoccales</taxon>
        <taxon>Coraliomargaritaceae</taxon>
        <taxon>Coraliomargarita</taxon>
    </lineage>
</organism>
<gene>
    <name evidence="2" type="ORF">SH580_06630</name>
</gene>
<sequence length="215" mass="24259">MKASTHAQPWLLPHAERHTATRSTLMLIFLGDLIVITIAAVTAHYFKFSSSGAQAASEWLTSFQAYKIHILLSVITMATVLYFKESYALQQLARYRYGALHMFSCALLWSLIFLSGSLFLNINPPISRLWVGMTGLLSGCGLAIWRYSLCRYLIGRNMLQTSRRTTLIVGWNNTVENIYQRSEASNHRGTFCPFRIRSLVILEDEGTGTNTKVPC</sequence>
<feature type="transmembrane region" description="Helical" evidence="1">
    <location>
        <begin position="66"/>
        <end position="83"/>
    </location>
</feature>